<reference evidence="4 5" key="1">
    <citation type="submission" date="2017-12" db="EMBL/GenBank/DDBJ databases">
        <title>Sequencing, de novo assembly and annotation of complete genome of a new Thraustochytrid species, strain FCC1311.</title>
        <authorList>
            <person name="Sedici K."/>
            <person name="Godart F."/>
            <person name="Aiese Cigliano R."/>
            <person name="Sanseverino W."/>
            <person name="Barakat M."/>
            <person name="Ortet P."/>
            <person name="Marechal E."/>
            <person name="Cagnac O."/>
            <person name="Amato A."/>
        </authorList>
    </citation>
    <scope>NUCLEOTIDE SEQUENCE [LARGE SCALE GENOMIC DNA]</scope>
</reference>
<feature type="compositionally biased region" description="Basic and acidic residues" evidence="3">
    <location>
        <begin position="127"/>
        <end position="148"/>
    </location>
</feature>
<evidence type="ECO:0000256" key="1">
    <source>
        <dbReference type="ARBA" id="ARBA00004123"/>
    </source>
</evidence>
<dbReference type="OrthoDB" id="10265068at2759"/>
<dbReference type="InterPro" id="IPR011257">
    <property type="entry name" value="DNA_glycosylase"/>
</dbReference>
<dbReference type="GO" id="GO:0003824">
    <property type="term" value="F:catalytic activity"/>
    <property type="evidence" value="ECO:0007669"/>
    <property type="project" value="InterPro"/>
</dbReference>
<dbReference type="InParanoid" id="A0A2R5GRA5"/>
<dbReference type="GO" id="GO:0003677">
    <property type="term" value="F:DNA binding"/>
    <property type="evidence" value="ECO:0007669"/>
    <property type="project" value="InterPro"/>
</dbReference>
<dbReference type="AlphaFoldDB" id="A0A2R5GRA5"/>
<evidence type="ECO:0000313" key="5">
    <source>
        <dbReference type="Proteomes" id="UP000241890"/>
    </source>
</evidence>
<keyword evidence="5" id="KW-1185">Reference proteome</keyword>
<dbReference type="SUPFAM" id="SSF48150">
    <property type="entry name" value="DNA-glycosylase"/>
    <property type="match status" value="1"/>
</dbReference>
<feature type="compositionally biased region" description="Acidic residues" evidence="3">
    <location>
        <begin position="204"/>
        <end position="213"/>
    </location>
</feature>
<dbReference type="PANTHER" id="PTHR15074:SF0">
    <property type="entry name" value="METHYL-CPG-BINDING DOMAIN PROTEIN 4-LIKE PROTEIN"/>
    <property type="match status" value="1"/>
</dbReference>
<comment type="caution">
    <text evidence="4">The sequence shown here is derived from an EMBL/GenBank/DDBJ whole genome shotgun (WGS) entry which is preliminary data.</text>
</comment>
<name>A0A2R5GRA5_9STRA</name>
<dbReference type="GO" id="GO:0005634">
    <property type="term" value="C:nucleus"/>
    <property type="evidence" value="ECO:0007669"/>
    <property type="project" value="UniProtKB-SubCell"/>
</dbReference>
<dbReference type="Proteomes" id="UP000241890">
    <property type="component" value="Unassembled WGS sequence"/>
</dbReference>
<dbReference type="EMBL" id="BEYU01000154">
    <property type="protein sequence ID" value="GBG33417.1"/>
    <property type="molecule type" value="Genomic_DNA"/>
</dbReference>
<dbReference type="GO" id="GO:0006281">
    <property type="term" value="P:DNA repair"/>
    <property type="evidence" value="ECO:0007669"/>
    <property type="project" value="InterPro"/>
</dbReference>
<dbReference type="PANTHER" id="PTHR15074">
    <property type="entry name" value="METHYL-CPG-BINDING PROTEIN"/>
    <property type="match status" value="1"/>
</dbReference>
<feature type="region of interest" description="Disordered" evidence="3">
    <location>
        <begin position="127"/>
        <end position="230"/>
    </location>
</feature>
<keyword evidence="2" id="KW-0539">Nucleus</keyword>
<organism evidence="4 5">
    <name type="scientific">Hondaea fermentalgiana</name>
    <dbReference type="NCBI Taxonomy" id="2315210"/>
    <lineage>
        <taxon>Eukaryota</taxon>
        <taxon>Sar</taxon>
        <taxon>Stramenopiles</taxon>
        <taxon>Bigyra</taxon>
        <taxon>Labyrinthulomycetes</taxon>
        <taxon>Thraustochytrida</taxon>
        <taxon>Thraustochytriidae</taxon>
        <taxon>Hondaea</taxon>
    </lineage>
</organism>
<dbReference type="InterPro" id="IPR045138">
    <property type="entry name" value="MeCP2/MBD4"/>
</dbReference>
<feature type="region of interest" description="Disordered" evidence="3">
    <location>
        <begin position="1"/>
        <end position="105"/>
    </location>
</feature>
<dbReference type="Gene3D" id="1.10.340.30">
    <property type="entry name" value="Hypothetical protein, domain 2"/>
    <property type="match status" value="1"/>
</dbReference>
<proteinExistence type="predicted"/>
<evidence type="ECO:0000256" key="3">
    <source>
        <dbReference type="SAM" id="MobiDB-lite"/>
    </source>
</evidence>
<protein>
    <submittedName>
        <fullName evidence="4">Methyl-CpG-binding domain protein 4-like protein</fullName>
    </submittedName>
</protein>
<accession>A0A2R5GRA5</accession>
<evidence type="ECO:0000313" key="4">
    <source>
        <dbReference type="EMBL" id="GBG33417.1"/>
    </source>
</evidence>
<comment type="subcellular location">
    <subcellularLocation>
        <location evidence="1">Nucleus</location>
    </subcellularLocation>
</comment>
<sequence>MASAAEDPVTEAAEASGGMPEVVDSITSGGKAKENMAGEQSQTTGDGIDAGANDTSSNKAKTTSASGSASASAVQGEKEQQEGEQQEEEQQEKPPGMSDYEWKRLQNIRQNEAQLEALFQGSRREARELKEAAAAKAAAEAEAKRAREAWGATANDGEDSSSPKSAKKRRRRGDPIDTSRLRRSSRVPGGSKVKAETNGSQDAGNDDNEEENQEREILDKTPRRPGPEDLQKRLNAIFKARGDEVSMKREDNAWRDEAVQRWGPKVVQADDGEDGEKVDWERYVVSRNVVQGPYPADSPLALLQERYADETWKLLIACCLMSRVSSAKVKERAIEGFFALCPHPSAALDADPEAVRGVLAPLGLFDNRYRSVMELSSKYLLSPSFQLDLAENKVYGFGAFAFDSYLIFTRGLGAEIVPQDKNLRAYCAWAKAEAKKQGEESKLKKES</sequence>
<evidence type="ECO:0000256" key="2">
    <source>
        <dbReference type="ARBA" id="ARBA00023242"/>
    </source>
</evidence>
<feature type="compositionally biased region" description="Basic and acidic residues" evidence="3">
    <location>
        <begin position="214"/>
        <end position="230"/>
    </location>
</feature>
<feature type="compositionally biased region" description="Low complexity" evidence="3">
    <location>
        <begin position="55"/>
        <end position="75"/>
    </location>
</feature>
<gene>
    <name evidence="4" type="ORF">FCC1311_096402</name>
</gene>